<feature type="region of interest" description="Disordered" evidence="1">
    <location>
        <begin position="1"/>
        <end position="35"/>
    </location>
</feature>
<evidence type="ECO:0000259" key="2">
    <source>
        <dbReference type="Pfam" id="PF01266"/>
    </source>
</evidence>
<dbReference type="OrthoDB" id="246701at2"/>
<sequence>MAGTAPPRIARPAANAWPSCRLTSGPASTTTAPLSSYSARSRDACTCHAPEPSSRAVSPHPTNRRKTVHTAPETVVLGTGFAGLTAAVRLAEDGHRLRCHGDSAIGASQQNFGQLHSGAVYAPVLPEVAAACWQHRTRWFSLLGSEVSRSHGLALFSSHAEVERYTRAWSNLDIPVRPLSTRELDSAGVLPWPAPDAAFALPDISVDVTALRARTQAHAANLGVPFAPPESCAPVLSGNEVILWGPSLGYYRPGTLVLAAGHRTVHLLDLLGIQHPLAISRLPYGVLEGSNQQHPLTYWLDGDMLALSPQPNGLHVALPGRPTDPIDESKEHYRLAASLAERWPALPAEKLRLRWGQVAEPAGVQPDPSALVVDLSSPPPGWGQVANLIVCLPGKWTTAWHAADQVAQAVATRI</sequence>
<dbReference type="Gene3D" id="3.50.50.60">
    <property type="entry name" value="FAD/NAD(P)-binding domain"/>
    <property type="match status" value="1"/>
</dbReference>
<evidence type="ECO:0000313" key="3">
    <source>
        <dbReference type="EMBL" id="PYC86604.1"/>
    </source>
</evidence>
<name>A0A2V4P1A4_9ACTN</name>
<feature type="domain" description="FAD dependent oxidoreductase" evidence="2">
    <location>
        <begin position="74"/>
        <end position="407"/>
    </location>
</feature>
<feature type="compositionally biased region" description="Low complexity" evidence="1">
    <location>
        <begin position="1"/>
        <end position="18"/>
    </location>
</feature>
<accession>A0A2V4P1A4</accession>
<organism evidence="3 4">
    <name type="scientific">Streptomyces tateyamensis</name>
    <dbReference type="NCBI Taxonomy" id="565073"/>
    <lineage>
        <taxon>Bacteria</taxon>
        <taxon>Bacillati</taxon>
        <taxon>Actinomycetota</taxon>
        <taxon>Actinomycetes</taxon>
        <taxon>Kitasatosporales</taxon>
        <taxon>Streptomycetaceae</taxon>
        <taxon>Streptomyces</taxon>
    </lineage>
</organism>
<gene>
    <name evidence="3" type="ORF">C7C46_05705</name>
</gene>
<dbReference type="Gene3D" id="3.30.9.10">
    <property type="entry name" value="D-Amino Acid Oxidase, subunit A, domain 2"/>
    <property type="match status" value="1"/>
</dbReference>
<evidence type="ECO:0000256" key="1">
    <source>
        <dbReference type="SAM" id="MobiDB-lite"/>
    </source>
</evidence>
<evidence type="ECO:0000313" key="4">
    <source>
        <dbReference type="Proteomes" id="UP000248039"/>
    </source>
</evidence>
<feature type="compositionally biased region" description="Polar residues" evidence="1">
    <location>
        <begin position="21"/>
        <end position="35"/>
    </location>
</feature>
<dbReference type="SUPFAM" id="SSF51905">
    <property type="entry name" value="FAD/NAD(P)-binding domain"/>
    <property type="match status" value="1"/>
</dbReference>
<dbReference type="InterPro" id="IPR006076">
    <property type="entry name" value="FAD-dep_OxRdtase"/>
</dbReference>
<comment type="caution">
    <text evidence="3">The sequence shown here is derived from an EMBL/GenBank/DDBJ whole genome shotgun (WGS) entry which is preliminary data.</text>
</comment>
<protein>
    <submittedName>
        <fullName evidence="3">FAD-dependent oxidoreductase</fullName>
    </submittedName>
</protein>
<dbReference type="Pfam" id="PF01266">
    <property type="entry name" value="DAO"/>
    <property type="match status" value="1"/>
</dbReference>
<proteinExistence type="predicted"/>
<dbReference type="Proteomes" id="UP000248039">
    <property type="component" value="Unassembled WGS sequence"/>
</dbReference>
<feature type="region of interest" description="Disordered" evidence="1">
    <location>
        <begin position="48"/>
        <end position="68"/>
    </location>
</feature>
<dbReference type="InterPro" id="IPR036188">
    <property type="entry name" value="FAD/NAD-bd_sf"/>
</dbReference>
<dbReference type="AlphaFoldDB" id="A0A2V4P1A4"/>
<reference evidence="3 4" key="1">
    <citation type="submission" date="2018-03" db="EMBL/GenBank/DDBJ databases">
        <title>Bioinformatic expansion and discovery of thiopeptide antibiotics.</title>
        <authorList>
            <person name="Schwalen C.J."/>
            <person name="Hudson G.A."/>
            <person name="Mitchell D.A."/>
        </authorList>
    </citation>
    <scope>NUCLEOTIDE SEQUENCE [LARGE SCALE GENOMIC DNA]</scope>
    <source>
        <strain evidence="3 4">ATCC 21389</strain>
    </source>
</reference>
<keyword evidence="4" id="KW-1185">Reference proteome</keyword>
<dbReference type="EMBL" id="PYBW01000019">
    <property type="protein sequence ID" value="PYC86604.1"/>
    <property type="molecule type" value="Genomic_DNA"/>
</dbReference>